<reference evidence="7" key="1">
    <citation type="journal article" date="2020" name="Stud. Mycol.">
        <title>101 Dothideomycetes genomes: a test case for predicting lifestyles and emergence of pathogens.</title>
        <authorList>
            <person name="Haridas S."/>
            <person name="Albert R."/>
            <person name="Binder M."/>
            <person name="Bloem J."/>
            <person name="Labutti K."/>
            <person name="Salamov A."/>
            <person name="Andreopoulos B."/>
            <person name="Baker S."/>
            <person name="Barry K."/>
            <person name="Bills G."/>
            <person name="Bluhm B."/>
            <person name="Cannon C."/>
            <person name="Castanera R."/>
            <person name="Culley D."/>
            <person name="Daum C."/>
            <person name="Ezra D."/>
            <person name="Gonzalez J."/>
            <person name="Henrissat B."/>
            <person name="Kuo A."/>
            <person name="Liang C."/>
            <person name="Lipzen A."/>
            <person name="Lutzoni F."/>
            <person name="Magnuson J."/>
            <person name="Mondo S."/>
            <person name="Nolan M."/>
            <person name="Ohm R."/>
            <person name="Pangilinan J."/>
            <person name="Park H.-J."/>
            <person name="Ramirez L."/>
            <person name="Alfaro M."/>
            <person name="Sun H."/>
            <person name="Tritt A."/>
            <person name="Yoshinaga Y."/>
            <person name="Zwiers L.-H."/>
            <person name="Turgeon B."/>
            <person name="Goodwin S."/>
            <person name="Spatafora J."/>
            <person name="Crous P."/>
            <person name="Grigoriev I."/>
        </authorList>
    </citation>
    <scope>NUCLEOTIDE SEQUENCE</scope>
    <source>
        <strain evidence="7">ATCC 74209</strain>
    </source>
</reference>
<evidence type="ECO:0000256" key="1">
    <source>
        <dbReference type="ARBA" id="ARBA00006787"/>
    </source>
</evidence>
<dbReference type="PANTHER" id="PTHR10543:SF24">
    <property type="entry name" value="CAROTENOID ISOMEROOXYGENASE"/>
    <property type="match status" value="1"/>
</dbReference>
<evidence type="ECO:0000256" key="6">
    <source>
        <dbReference type="SAM" id="MobiDB-lite"/>
    </source>
</evidence>
<dbReference type="Proteomes" id="UP000799536">
    <property type="component" value="Unassembled WGS sequence"/>
</dbReference>
<evidence type="ECO:0000313" key="8">
    <source>
        <dbReference type="Proteomes" id="UP000799536"/>
    </source>
</evidence>
<dbReference type="GO" id="GO:0046872">
    <property type="term" value="F:metal ion binding"/>
    <property type="evidence" value="ECO:0007669"/>
    <property type="project" value="UniProtKB-KW"/>
</dbReference>
<dbReference type="OrthoDB" id="407010at2759"/>
<feature type="binding site" evidence="5">
    <location>
        <position position="340"/>
    </location>
    <ligand>
        <name>Fe cation</name>
        <dbReference type="ChEBI" id="CHEBI:24875"/>
        <note>catalytic</note>
    </ligand>
</feature>
<organism evidence="7 8">
    <name type="scientific">Delitschia confertaspora ATCC 74209</name>
    <dbReference type="NCBI Taxonomy" id="1513339"/>
    <lineage>
        <taxon>Eukaryota</taxon>
        <taxon>Fungi</taxon>
        <taxon>Dikarya</taxon>
        <taxon>Ascomycota</taxon>
        <taxon>Pezizomycotina</taxon>
        <taxon>Dothideomycetes</taxon>
        <taxon>Pleosporomycetidae</taxon>
        <taxon>Pleosporales</taxon>
        <taxon>Delitschiaceae</taxon>
        <taxon>Delitschia</taxon>
    </lineage>
</organism>
<proteinExistence type="inferred from homology"/>
<comment type="caution">
    <text evidence="7">The sequence shown here is derived from an EMBL/GenBank/DDBJ whole genome shotgun (WGS) entry which is preliminary data.</text>
</comment>
<name>A0A9P4JYL3_9PLEO</name>
<keyword evidence="2 5" id="KW-0479">Metal-binding</keyword>
<keyword evidence="4 5" id="KW-0408">Iron</keyword>
<feature type="region of interest" description="Disordered" evidence="6">
    <location>
        <begin position="145"/>
        <end position="179"/>
    </location>
</feature>
<evidence type="ECO:0000256" key="5">
    <source>
        <dbReference type="PIRSR" id="PIRSR604294-1"/>
    </source>
</evidence>
<dbReference type="GO" id="GO:0010436">
    <property type="term" value="F:carotenoid dioxygenase activity"/>
    <property type="evidence" value="ECO:0007669"/>
    <property type="project" value="TreeGrafter"/>
</dbReference>
<feature type="compositionally biased region" description="Low complexity" evidence="6">
    <location>
        <begin position="150"/>
        <end position="165"/>
    </location>
</feature>
<sequence length="552" mass="60764">MGSWPNDDGFDTEYEQTSPVELNVKGDIPAYAAGVLYRTGPLGYKVETSKGKTWHAGHWFDGLSAVHRFQIDAPQNGSVQVTYRSRRIVDELIENIRKTGTRDGITFGAKRDPCKSIFNKVMTSFSQGRAIPNVGVTLSVNMPGLSPIDSETSSGTSRNSSEINSEAPGLSNGHSSGIKTLHTKTDANPFCKVDPETLEPLGIAHQSDLHPDLKGPLSSAHAKSDPETGDIYNFNAEFGAQCTYRIFCTSASTGKTSILATFSGTPCYIHSLFLTESYVVLCVWNSHFTNHGISILYNKSVTESIAPFDSSKPAKWYVIDRRHGKGLVSTFDSEPFFCFHTVNAWEAPSPTDPSKTDILAELHMYDNLDVIHHFYYENILSSKYNWNKSTDCVGYFARFRLPNVGDGELNERPGKAEAVYKADKAISGELPTINPSYLTKPHRYTYGVIDRLKSSFMDGIVKFDSETQTSIIWEEDGHTPGEAIFVGNPKGEKEDDGVLLTVVLNGHKGESYLLVLDARDLKEMGRAEVKGPVTFGFHGAHVPGGRRYGGDI</sequence>
<comment type="cofactor">
    <cofactor evidence="5">
        <name>Fe(2+)</name>
        <dbReference type="ChEBI" id="CHEBI:29033"/>
    </cofactor>
    <text evidence="5">Binds 1 Fe(2+) ion per subunit.</text>
</comment>
<keyword evidence="3" id="KW-0560">Oxidoreductase</keyword>
<evidence type="ECO:0000256" key="2">
    <source>
        <dbReference type="ARBA" id="ARBA00022723"/>
    </source>
</evidence>
<comment type="similarity">
    <text evidence="1">Belongs to the carotenoid oxygenase family.</text>
</comment>
<dbReference type="AlphaFoldDB" id="A0A9P4JYL3"/>
<accession>A0A9P4JYL3</accession>
<dbReference type="InterPro" id="IPR004294">
    <property type="entry name" value="Carotenoid_Oase"/>
</dbReference>
<dbReference type="EMBL" id="ML993866">
    <property type="protein sequence ID" value="KAF2204898.1"/>
    <property type="molecule type" value="Genomic_DNA"/>
</dbReference>
<evidence type="ECO:0000313" key="7">
    <source>
        <dbReference type="EMBL" id="KAF2204898.1"/>
    </source>
</evidence>
<evidence type="ECO:0000256" key="4">
    <source>
        <dbReference type="ARBA" id="ARBA00023004"/>
    </source>
</evidence>
<gene>
    <name evidence="7" type="ORF">GQ43DRAFT_102378</name>
</gene>
<feature type="binding site" evidence="5">
    <location>
        <position position="270"/>
    </location>
    <ligand>
        <name>Fe cation</name>
        <dbReference type="ChEBI" id="CHEBI:24875"/>
        <note>catalytic</note>
    </ligand>
</feature>
<dbReference type="Pfam" id="PF03055">
    <property type="entry name" value="RPE65"/>
    <property type="match status" value="1"/>
</dbReference>
<protein>
    <submittedName>
        <fullName evidence="7">Carotenoid oxygenase</fullName>
    </submittedName>
</protein>
<dbReference type="GO" id="GO:0016121">
    <property type="term" value="P:carotene catabolic process"/>
    <property type="evidence" value="ECO:0007669"/>
    <property type="project" value="TreeGrafter"/>
</dbReference>
<dbReference type="PANTHER" id="PTHR10543">
    <property type="entry name" value="BETA-CAROTENE DIOXYGENASE"/>
    <property type="match status" value="1"/>
</dbReference>
<feature type="binding site" evidence="5">
    <location>
        <position position="538"/>
    </location>
    <ligand>
        <name>Fe cation</name>
        <dbReference type="ChEBI" id="CHEBI:24875"/>
        <note>catalytic</note>
    </ligand>
</feature>
<feature type="binding site" evidence="5">
    <location>
        <position position="221"/>
    </location>
    <ligand>
        <name>Fe cation</name>
        <dbReference type="ChEBI" id="CHEBI:24875"/>
        <note>catalytic</note>
    </ligand>
</feature>
<evidence type="ECO:0000256" key="3">
    <source>
        <dbReference type="ARBA" id="ARBA00023002"/>
    </source>
</evidence>
<keyword evidence="8" id="KW-1185">Reference proteome</keyword>